<sequence length="73" mass="7845">MCRLVGKSLRMKVVLANDFLVLSNDPALTKAVKFDKVPSMIQGEGSVVLSRADGSPADVVGSGVRQRSFWVLP</sequence>
<evidence type="ECO:0000313" key="2">
    <source>
        <dbReference type="Proteomes" id="UP000679129"/>
    </source>
</evidence>
<accession>A0A8F1MBS0</accession>
<keyword evidence="2" id="KW-1185">Reference proteome</keyword>
<name>A0A8F1MBS0_9BACT</name>
<proteinExistence type="predicted"/>
<dbReference type="Proteomes" id="UP000679129">
    <property type="component" value="Chromosome"/>
</dbReference>
<evidence type="ECO:0000313" key="1">
    <source>
        <dbReference type="EMBL" id="QWQ32155.1"/>
    </source>
</evidence>
<dbReference type="AlphaFoldDB" id="A0A8F1MBS0"/>
<organism evidence="1 2">
    <name type="scientific">Candidatus Minimicrobia naudis</name>
    <dbReference type="NCBI Taxonomy" id="2841263"/>
    <lineage>
        <taxon>Bacteria</taxon>
        <taxon>Candidatus Saccharimonadota</taxon>
        <taxon>Candidatus Saccharimonadota incertae sedis</taxon>
        <taxon>Candidatus Minimicrobia</taxon>
    </lineage>
</organism>
<protein>
    <submittedName>
        <fullName evidence="1">Uncharacterized protein</fullName>
    </submittedName>
</protein>
<reference evidence="1" key="1">
    <citation type="submission" date="2021-06" db="EMBL/GenBank/DDBJ databases">
        <title>An adapted protocol for Saccharibacteria cultivation: two new species join this phylum of Candidate Phyla Radiations.</title>
        <authorList>
            <person name="Ibrahim A."/>
            <person name="Maatouk M."/>
            <person name="Zgheib R."/>
            <person name="Haddad G."/>
            <person name="Bou Khalil J."/>
            <person name="Raoult D."/>
            <person name="Bittar F."/>
        </authorList>
    </citation>
    <scope>NUCLEOTIDE SEQUENCE</scope>
    <source>
        <strain evidence="1">IHU1</strain>
    </source>
</reference>
<gene>
    <name evidence="1" type="ORF">KOY48_04800</name>
</gene>
<dbReference type="EMBL" id="CP076460">
    <property type="protein sequence ID" value="QWQ32155.1"/>
    <property type="molecule type" value="Genomic_DNA"/>
</dbReference>
<dbReference type="KEGG" id="mnd:KOY48_04800"/>